<gene>
    <name evidence="1" type="ORF">CCAM_LOCUS11205</name>
</gene>
<proteinExistence type="predicted"/>
<reference evidence="1 2" key="1">
    <citation type="submission" date="2018-04" db="EMBL/GenBank/DDBJ databases">
        <authorList>
            <person name="Vogel A."/>
        </authorList>
    </citation>
    <scope>NUCLEOTIDE SEQUENCE [LARGE SCALE GENOMIC DNA]</scope>
</reference>
<accession>A0A484KZL9</accession>
<keyword evidence="2" id="KW-1185">Reference proteome</keyword>
<dbReference type="EMBL" id="OOIL02000780">
    <property type="protein sequence ID" value="VFQ69429.1"/>
    <property type="molecule type" value="Genomic_DNA"/>
</dbReference>
<dbReference type="AlphaFoldDB" id="A0A484KZL9"/>
<organism evidence="1 2">
    <name type="scientific">Cuscuta campestris</name>
    <dbReference type="NCBI Taxonomy" id="132261"/>
    <lineage>
        <taxon>Eukaryota</taxon>
        <taxon>Viridiplantae</taxon>
        <taxon>Streptophyta</taxon>
        <taxon>Embryophyta</taxon>
        <taxon>Tracheophyta</taxon>
        <taxon>Spermatophyta</taxon>
        <taxon>Magnoliopsida</taxon>
        <taxon>eudicotyledons</taxon>
        <taxon>Gunneridae</taxon>
        <taxon>Pentapetalae</taxon>
        <taxon>asterids</taxon>
        <taxon>lamiids</taxon>
        <taxon>Solanales</taxon>
        <taxon>Convolvulaceae</taxon>
        <taxon>Cuscuteae</taxon>
        <taxon>Cuscuta</taxon>
        <taxon>Cuscuta subgen. Grammica</taxon>
        <taxon>Cuscuta sect. Cleistogrammica</taxon>
    </lineage>
</organism>
<protein>
    <submittedName>
        <fullName evidence="1">Uncharacterized protein</fullName>
    </submittedName>
</protein>
<evidence type="ECO:0000313" key="1">
    <source>
        <dbReference type="EMBL" id="VFQ69429.1"/>
    </source>
</evidence>
<name>A0A484KZL9_9ASTE</name>
<sequence>MYKNGIFIGVDKEYIILFIFVIAKRWITNCSNNTSNSLYKGMPMVQREVVVALASVAHSSKEHFVMAYVPHIQAFRCVVAAVGDPPLRNDEDEKNDAFLVDSNEYSVFDHFGIEFLLCFGLYFILSYK</sequence>
<dbReference type="Proteomes" id="UP000595140">
    <property type="component" value="Unassembled WGS sequence"/>
</dbReference>
<evidence type="ECO:0000313" key="2">
    <source>
        <dbReference type="Proteomes" id="UP000595140"/>
    </source>
</evidence>